<comment type="caution">
    <text evidence="1">The sequence shown here is derived from an EMBL/GenBank/DDBJ whole genome shotgun (WGS) entry which is preliminary data.</text>
</comment>
<name>A0A5J4Q171_9ZZZZ</name>
<dbReference type="AlphaFoldDB" id="A0A5J4Q171"/>
<organism evidence="1">
    <name type="scientific">termite gut metagenome</name>
    <dbReference type="NCBI Taxonomy" id="433724"/>
    <lineage>
        <taxon>unclassified sequences</taxon>
        <taxon>metagenomes</taxon>
        <taxon>organismal metagenomes</taxon>
    </lineage>
</organism>
<evidence type="ECO:0000313" key="1">
    <source>
        <dbReference type="EMBL" id="KAA6314634.1"/>
    </source>
</evidence>
<protein>
    <submittedName>
        <fullName evidence="1">Uncharacterized protein</fullName>
    </submittedName>
</protein>
<dbReference type="EMBL" id="SNRY01005564">
    <property type="protein sequence ID" value="KAA6314634.1"/>
    <property type="molecule type" value="Genomic_DNA"/>
</dbReference>
<reference evidence="1" key="1">
    <citation type="submission" date="2019-03" db="EMBL/GenBank/DDBJ databases">
        <title>Single cell metagenomics reveals metabolic interactions within the superorganism composed of flagellate Streblomastix strix and complex community of Bacteroidetes bacteria on its surface.</title>
        <authorList>
            <person name="Treitli S.C."/>
            <person name="Kolisko M."/>
            <person name="Husnik F."/>
            <person name="Keeling P."/>
            <person name="Hampl V."/>
        </authorList>
    </citation>
    <scope>NUCLEOTIDE SEQUENCE</scope>
    <source>
        <strain evidence="1">STM</strain>
    </source>
</reference>
<feature type="non-terminal residue" evidence="1">
    <location>
        <position position="1"/>
    </location>
</feature>
<proteinExistence type="predicted"/>
<gene>
    <name evidence="1" type="ORF">EZS27_034782</name>
</gene>
<accession>A0A5J4Q171</accession>
<sequence length="56" mass="6429">PCRLPVCLMRDNFIAPLPAENRVPYWFTDTKLIKSLNQASIMPAKLYSLVIHILLC</sequence>